<dbReference type="STRING" id="1504633.A0A2T7D3B0"/>
<keyword evidence="1" id="KW-0472">Membrane</keyword>
<dbReference type="Pfam" id="PF04578">
    <property type="entry name" value="DUF594"/>
    <property type="match status" value="1"/>
</dbReference>
<feature type="transmembrane region" description="Helical" evidence="1">
    <location>
        <begin position="47"/>
        <end position="70"/>
    </location>
</feature>
<feature type="transmembrane region" description="Helical" evidence="1">
    <location>
        <begin position="147"/>
        <end position="163"/>
    </location>
</feature>
<feature type="transmembrane region" description="Helical" evidence="1">
    <location>
        <begin position="90"/>
        <end position="109"/>
    </location>
</feature>
<protein>
    <recommendedName>
        <fullName evidence="2">DUF4220 domain-containing protein</fullName>
    </recommendedName>
</protein>
<evidence type="ECO:0000256" key="1">
    <source>
        <dbReference type="SAM" id="Phobius"/>
    </source>
</evidence>
<dbReference type="Pfam" id="PF13968">
    <property type="entry name" value="DUF4220"/>
    <property type="match status" value="1"/>
</dbReference>
<evidence type="ECO:0000313" key="4">
    <source>
        <dbReference type="Proteomes" id="UP000244336"/>
    </source>
</evidence>
<keyword evidence="1" id="KW-0812">Transmembrane</keyword>
<feature type="transmembrane region" description="Helical" evidence="1">
    <location>
        <begin position="116"/>
        <end position="135"/>
    </location>
</feature>
<proteinExistence type="predicted"/>
<dbReference type="InterPro" id="IPR025315">
    <property type="entry name" value="DUF4220"/>
</dbReference>
<dbReference type="AlphaFoldDB" id="A0A2T7D3B0"/>
<feature type="transmembrane region" description="Helical" evidence="1">
    <location>
        <begin position="330"/>
        <end position="348"/>
    </location>
</feature>
<feature type="transmembrane region" description="Helical" evidence="1">
    <location>
        <begin position="295"/>
        <end position="318"/>
    </location>
</feature>
<organism evidence="3 4">
    <name type="scientific">Panicum hallii var. hallii</name>
    <dbReference type="NCBI Taxonomy" id="1504633"/>
    <lineage>
        <taxon>Eukaryota</taxon>
        <taxon>Viridiplantae</taxon>
        <taxon>Streptophyta</taxon>
        <taxon>Embryophyta</taxon>
        <taxon>Tracheophyta</taxon>
        <taxon>Spermatophyta</taxon>
        <taxon>Magnoliopsida</taxon>
        <taxon>Liliopsida</taxon>
        <taxon>Poales</taxon>
        <taxon>Poaceae</taxon>
        <taxon>PACMAD clade</taxon>
        <taxon>Panicoideae</taxon>
        <taxon>Panicodae</taxon>
        <taxon>Paniceae</taxon>
        <taxon>Panicinae</taxon>
        <taxon>Panicum</taxon>
        <taxon>Panicum sect. Panicum</taxon>
    </lineage>
</organism>
<name>A0A2T7D3B0_9POAL</name>
<keyword evidence="4" id="KW-1185">Reference proteome</keyword>
<feature type="transmembrane region" description="Helical" evidence="1">
    <location>
        <begin position="13"/>
        <end position="35"/>
    </location>
</feature>
<accession>A0A2T7D3B0</accession>
<dbReference type="Proteomes" id="UP000244336">
    <property type="component" value="Chromosome 6"/>
</dbReference>
<feature type="transmembrane region" description="Helical" evidence="1">
    <location>
        <begin position="355"/>
        <end position="374"/>
    </location>
</feature>
<dbReference type="PANTHER" id="PTHR31325">
    <property type="entry name" value="OS01G0798800 PROTEIN-RELATED"/>
    <property type="match status" value="1"/>
</dbReference>
<keyword evidence="1" id="KW-1133">Transmembrane helix</keyword>
<reference evidence="3 4" key="1">
    <citation type="submission" date="2018-04" db="EMBL/GenBank/DDBJ databases">
        <title>WGS assembly of Panicum hallii var. hallii HAL2.</title>
        <authorList>
            <person name="Lovell J."/>
            <person name="Jenkins J."/>
            <person name="Lowry D."/>
            <person name="Mamidi S."/>
            <person name="Sreedasyam A."/>
            <person name="Weng X."/>
            <person name="Barry K."/>
            <person name="Bonette J."/>
            <person name="Campitelli B."/>
            <person name="Daum C."/>
            <person name="Gordon S."/>
            <person name="Gould B."/>
            <person name="Lipzen A."/>
            <person name="MacQueen A."/>
            <person name="Palacio-Mejia J."/>
            <person name="Plott C."/>
            <person name="Shakirov E."/>
            <person name="Shu S."/>
            <person name="Yoshinaga Y."/>
            <person name="Zane M."/>
            <person name="Rokhsar D."/>
            <person name="Grimwood J."/>
            <person name="Schmutz J."/>
            <person name="Juenger T."/>
        </authorList>
    </citation>
    <scope>NUCLEOTIDE SEQUENCE [LARGE SCALE GENOMIC DNA]</scope>
    <source>
        <strain evidence="4">cv. HAL2</strain>
    </source>
</reference>
<dbReference type="InterPro" id="IPR007658">
    <property type="entry name" value="DUF594"/>
</dbReference>
<evidence type="ECO:0000313" key="3">
    <source>
        <dbReference type="EMBL" id="PUZ50089.1"/>
    </source>
</evidence>
<dbReference type="EMBL" id="CM009754">
    <property type="protein sequence ID" value="PUZ50089.1"/>
    <property type="molecule type" value="Genomic_DNA"/>
</dbReference>
<sequence length="737" mass="84185">MSLSSAVQWWEEWQLRVLVLGSLAIQLYLALFAPFRKWPNLRSSCRLLIWLSYLGGDALAIYALATLFNRQKKLQCYSSSADAGSHDLEVLWAPILLIHLGGRMTISAYSIEDNEVWLRHLGVAISQVAVTVYVFSKSWSPAADKRLLAAAILLFILGVFRCFEKPFALRRASFNSLVTSFHAVPMTKSTKREVVLEKYIQQAADFVQRNQDPPTLDMAAKQKHLDRLSMADMMFVDFANAYDSRLEKLKFLWLLDFETAFDALCKGLSDTFNLIYTRLWQFHDENREIDISGNFFSILLWNITLIFPIASIVLFHISHKEGYKGSDVKVTYLLLYITYFSEILSAPGRLLVPKLISLLSALSVRSFGFFAWFVRLLRSCPVTVAQYSLIEGVLDGNNKGCSILLRIGKCFPSFQDWLYHRLFGLWPSPDGENITRLVHCHIKDGWMFHIRDVESYWEFNDFRGHQTLEHNGCEENLGWSIEKPFDESILLWHVATDFCFYRSIEKPFDERIWHLATDFCCQRRAKARSIDSINASVLPRVISNYMVYLLYTKPEMLLPGSRATLFHTAYKELNKILQGDGGASTSNKKQLVEKIISKAVNLVEEGFVRDAWLLAQDLMQLGDDDKMWKVIRGVWVEMLCFSAGRCRGYLHAKNLCDGGEYLSFVSLLMSHAGLEIFPDKQQRVKLRLPKEQRVCIAKQMIEEAAGNQPAAMVRVSGQENAAATQPSASHEIVSVDV</sequence>
<evidence type="ECO:0000259" key="2">
    <source>
        <dbReference type="Pfam" id="PF13968"/>
    </source>
</evidence>
<gene>
    <name evidence="3" type="ORF">GQ55_6G031600</name>
</gene>
<feature type="domain" description="DUF4220" evidence="2">
    <location>
        <begin position="50"/>
        <end position="347"/>
    </location>
</feature>
<dbReference type="Gramene" id="PUZ50089">
    <property type="protein sequence ID" value="PUZ50089"/>
    <property type="gene ID" value="GQ55_6G031600"/>
</dbReference>
<dbReference type="OrthoDB" id="664790at2759"/>